<dbReference type="CDD" id="cd00077">
    <property type="entry name" value="HDc"/>
    <property type="match status" value="1"/>
</dbReference>
<dbReference type="CDD" id="cd01668">
    <property type="entry name" value="TGS_RSH"/>
    <property type="match status" value="1"/>
</dbReference>
<dbReference type="PROSITE" id="PS51880">
    <property type="entry name" value="TGS"/>
    <property type="match status" value="1"/>
</dbReference>
<dbReference type="InterPro" id="IPR033655">
    <property type="entry name" value="TGS_RelA/SpoT"/>
</dbReference>
<evidence type="ECO:0000313" key="5">
    <source>
        <dbReference type="Proteomes" id="UP000176185"/>
    </source>
</evidence>
<dbReference type="Pfam" id="PF02824">
    <property type="entry name" value="TGS"/>
    <property type="match status" value="1"/>
</dbReference>
<sequence>MADVKEILDLMGTLPPEDTALIEKAYTFAQKAHEGQKRFSGEPYFIHPFETAKELAKLGMGTKVVVAGLLHDTIEDANIAPETIEKEFGKEKRFLVEGVTKLGRFKYHGAERHRESLRKLLVATGKDVRVLIIKLMDRLHNMRTLKFVPAHKRQRIALETLEIYAAIAHRLGMGVVRRELEDLAFEYAHPEEYVATKKLLTEKAKETTERLEKMARALRRMLAEQGVKNFQTDYRVKGLWSLRQKLKRKEGDISKIYDVSALRVVVPTVEECYRVLGMVHNLWQPLPNKIKDYIAFPKPNGYRSLHTTVFTGDGGIVEVQIRTPEMHLGAQFGIASHVVYKEKPGGGDRRQSSFDWIKSLIPRLGRTKDTDIQTASAEKKETRAKRARYGVQTVPEWIDDLGEEADDPDFETALRSDIFSHRVFVFTPKGDVVDLPLNSSAVDFAYAIHSDIGDHIAGVKVNSKLVPLNTVLHNGDIVEIQTKKNAFPTKKWLDFAKTTLARRHIRNVLEKEK</sequence>
<dbReference type="SUPFAM" id="SSF109604">
    <property type="entry name" value="HD-domain/PDEase-like"/>
    <property type="match status" value="1"/>
</dbReference>
<dbReference type="InterPro" id="IPR043519">
    <property type="entry name" value="NT_sf"/>
</dbReference>
<dbReference type="PANTHER" id="PTHR21262:SF31">
    <property type="entry name" value="GTP PYROPHOSPHOKINASE"/>
    <property type="match status" value="1"/>
</dbReference>
<dbReference type="InterPro" id="IPR012675">
    <property type="entry name" value="Beta-grasp_dom_sf"/>
</dbReference>
<name>A0A1F4XGJ0_9BACT</name>
<dbReference type="InterPro" id="IPR003607">
    <property type="entry name" value="HD/PDEase_dom"/>
</dbReference>
<dbReference type="Gene3D" id="3.30.460.10">
    <property type="entry name" value="Beta Polymerase, domain 2"/>
    <property type="match status" value="1"/>
</dbReference>
<dbReference type="EMBL" id="MEWX01000014">
    <property type="protein sequence ID" value="OGC80811.1"/>
    <property type="molecule type" value="Genomic_DNA"/>
</dbReference>
<dbReference type="InterPro" id="IPR004095">
    <property type="entry name" value="TGS"/>
</dbReference>
<dbReference type="CDD" id="cd05399">
    <property type="entry name" value="NT_Rel-Spo_like"/>
    <property type="match status" value="1"/>
</dbReference>
<dbReference type="Pfam" id="PF13328">
    <property type="entry name" value="HD_4"/>
    <property type="match status" value="1"/>
</dbReference>
<evidence type="ECO:0000313" key="4">
    <source>
        <dbReference type="EMBL" id="OGC80811.1"/>
    </source>
</evidence>
<accession>A0A1F4XGJ0</accession>
<evidence type="ECO:0000259" key="3">
    <source>
        <dbReference type="PROSITE" id="PS51880"/>
    </source>
</evidence>
<dbReference type="SMART" id="SM00954">
    <property type="entry name" value="RelA_SpoT"/>
    <property type="match status" value="1"/>
</dbReference>
<dbReference type="Pfam" id="PF04607">
    <property type="entry name" value="RelA_SpoT"/>
    <property type="match status" value="1"/>
</dbReference>
<dbReference type="InterPro" id="IPR007685">
    <property type="entry name" value="RelA_SpoT"/>
</dbReference>
<dbReference type="FunFam" id="3.10.20.30:FF:000002">
    <property type="entry name" value="GTP pyrophosphokinase (RelA/SpoT)"/>
    <property type="match status" value="1"/>
</dbReference>
<dbReference type="Gene3D" id="3.10.20.30">
    <property type="match status" value="1"/>
</dbReference>
<protein>
    <recommendedName>
        <fullName evidence="3">TGS domain-containing protein</fullName>
    </recommendedName>
</protein>
<dbReference type="SUPFAM" id="SSF81271">
    <property type="entry name" value="TGS-like"/>
    <property type="match status" value="1"/>
</dbReference>
<dbReference type="SUPFAM" id="SSF81301">
    <property type="entry name" value="Nucleotidyltransferase"/>
    <property type="match status" value="1"/>
</dbReference>
<dbReference type="SMART" id="SM00471">
    <property type="entry name" value="HDc"/>
    <property type="match status" value="1"/>
</dbReference>
<feature type="domain" description="TGS" evidence="3">
    <location>
        <begin position="421"/>
        <end position="482"/>
    </location>
</feature>
<feature type="coiled-coil region" evidence="2">
    <location>
        <begin position="197"/>
        <end position="224"/>
    </location>
</feature>
<evidence type="ECO:0000256" key="1">
    <source>
        <dbReference type="ARBA" id="ARBA00007476"/>
    </source>
</evidence>
<reference evidence="4 5" key="1">
    <citation type="journal article" date="2016" name="Nat. Commun.">
        <title>Thousands of microbial genomes shed light on interconnected biogeochemical processes in an aquifer system.</title>
        <authorList>
            <person name="Anantharaman K."/>
            <person name="Brown C.T."/>
            <person name="Hug L.A."/>
            <person name="Sharon I."/>
            <person name="Castelle C.J."/>
            <person name="Probst A.J."/>
            <person name="Thomas B.C."/>
            <person name="Singh A."/>
            <person name="Wilkins M.J."/>
            <person name="Karaoz U."/>
            <person name="Brodie E.L."/>
            <person name="Williams K.H."/>
            <person name="Hubbard S.S."/>
            <person name="Banfield J.F."/>
        </authorList>
    </citation>
    <scope>NUCLEOTIDE SEQUENCE [LARGE SCALE GENOMIC DNA]</scope>
</reference>
<dbReference type="Proteomes" id="UP000176185">
    <property type="component" value="Unassembled WGS sequence"/>
</dbReference>
<comment type="caution">
    <text evidence="4">The sequence shown here is derived from an EMBL/GenBank/DDBJ whole genome shotgun (WGS) entry which is preliminary data.</text>
</comment>
<organism evidence="4 5">
    <name type="scientific">Candidatus Adlerbacteria bacterium RIFCSPLOWO2_01_FULL_51_16</name>
    <dbReference type="NCBI Taxonomy" id="1797243"/>
    <lineage>
        <taxon>Bacteria</taxon>
        <taxon>Candidatus Adleribacteriota</taxon>
    </lineage>
</organism>
<dbReference type="STRING" id="1797243.A2943_02980"/>
<dbReference type="InterPro" id="IPR012676">
    <property type="entry name" value="TGS-like"/>
</dbReference>
<evidence type="ECO:0000256" key="2">
    <source>
        <dbReference type="SAM" id="Coils"/>
    </source>
</evidence>
<dbReference type="GO" id="GO:0005886">
    <property type="term" value="C:plasma membrane"/>
    <property type="evidence" value="ECO:0007669"/>
    <property type="project" value="TreeGrafter"/>
</dbReference>
<proteinExistence type="inferred from homology"/>
<dbReference type="Gene3D" id="1.10.3210.10">
    <property type="entry name" value="Hypothetical protein af1432"/>
    <property type="match status" value="1"/>
</dbReference>
<gene>
    <name evidence="4" type="ORF">A2943_02980</name>
</gene>
<dbReference type="AlphaFoldDB" id="A0A1F4XGJ0"/>
<dbReference type="FunFam" id="1.10.3210.10:FF:000001">
    <property type="entry name" value="GTP pyrophosphokinase RelA"/>
    <property type="match status" value="1"/>
</dbReference>
<keyword evidence="2" id="KW-0175">Coiled coil</keyword>
<dbReference type="PANTHER" id="PTHR21262">
    <property type="entry name" value="GUANOSINE-3',5'-BIS DIPHOSPHATE 3'-PYROPHOSPHOHYDROLASE"/>
    <property type="match status" value="1"/>
</dbReference>
<dbReference type="GO" id="GO:0015969">
    <property type="term" value="P:guanosine tetraphosphate metabolic process"/>
    <property type="evidence" value="ECO:0007669"/>
    <property type="project" value="InterPro"/>
</dbReference>
<comment type="similarity">
    <text evidence="1">Belongs to the RelA/SpoT family.</text>
</comment>